<dbReference type="AlphaFoldDB" id="A0A0S2KMV6"/>
<dbReference type="PANTHER" id="PTHR21180:SF32">
    <property type="entry name" value="ENDONUCLEASE_EXONUCLEASE_PHOSPHATASE FAMILY DOMAIN-CONTAINING PROTEIN 1"/>
    <property type="match status" value="1"/>
</dbReference>
<keyword evidence="1" id="KW-0472">Membrane</keyword>
<keyword evidence="1" id="KW-1133">Transmembrane helix</keyword>
<dbReference type="eggNOG" id="COG1555">
    <property type="taxonomic scope" value="Bacteria"/>
</dbReference>
<dbReference type="OrthoDB" id="981124at2"/>
<evidence type="ECO:0000256" key="1">
    <source>
        <dbReference type="SAM" id="Phobius"/>
    </source>
</evidence>
<dbReference type="Proteomes" id="UP000056252">
    <property type="component" value="Chromosome"/>
</dbReference>
<dbReference type="STRING" id="76123.AS203_11480"/>
<dbReference type="Pfam" id="PF12836">
    <property type="entry name" value="HHH_3"/>
    <property type="match status" value="2"/>
</dbReference>
<evidence type="ECO:0008006" key="4">
    <source>
        <dbReference type="Google" id="ProtNLM"/>
    </source>
</evidence>
<accession>A0A0S2KMV6</accession>
<dbReference type="GO" id="GO:0015628">
    <property type="term" value="P:protein secretion by the type II secretion system"/>
    <property type="evidence" value="ECO:0007669"/>
    <property type="project" value="TreeGrafter"/>
</dbReference>
<evidence type="ECO:0000313" key="2">
    <source>
        <dbReference type="EMBL" id="ALO49627.1"/>
    </source>
</evidence>
<dbReference type="GO" id="GO:0015627">
    <property type="term" value="C:type II protein secretion system complex"/>
    <property type="evidence" value="ECO:0007669"/>
    <property type="project" value="TreeGrafter"/>
</dbReference>
<name>A0A0S2KMV6_9BACT</name>
<keyword evidence="1" id="KW-0812">Transmembrane</keyword>
<sequence>MLLKELFYLPKSDRSVLIVVLIAIVGITLLIFGIRGGENDVMAERKDSLDRQGTPFSSRVSYSKTYRYAEENALQTTLFPFDPNTADSMQLLRLGLRPWQVRSIYKYRARGGVYRRPEDFARLYGLTRGQYRALAPYIRIGEAYRPASELFEEKKTARVFERDTIKHPVKLRPTERLSINEADTVQLKKVPGIGSYFARQIVNYRARLGGFHSIRQLTEIEDFPEEALKYFIIPDDQLQKLNLNSMTLNQLKRHPYLNFYQARAIIDYRRLKGRLHSLADLRLSPEFSSADLKRLEPYVEF</sequence>
<organism evidence="2 3">
    <name type="scientific">Hoylesella enoeca</name>
    <dbReference type="NCBI Taxonomy" id="76123"/>
    <lineage>
        <taxon>Bacteria</taxon>
        <taxon>Pseudomonadati</taxon>
        <taxon>Bacteroidota</taxon>
        <taxon>Bacteroidia</taxon>
        <taxon>Bacteroidales</taxon>
        <taxon>Prevotellaceae</taxon>
        <taxon>Hoylesella</taxon>
    </lineage>
</organism>
<dbReference type="PANTHER" id="PTHR21180">
    <property type="entry name" value="ENDONUCLEASE/EXONUCLEASE/PHOSPHATASE FAMILY DOMAIN-CONTAINING PROTEIN 1"/>
    <property type="match status" value="1"/>
</dbReference>
<reference evidence="3" key="1">
    <citation type="submission" date="2015-11" db="EMBL/GenBank/DDBJ databases">
        <authorList>
            <person name="Holder M.E."/>
            <person name="Ajami N.J."/>
            <person name="Petrosino J.F."/>
        </authorList>
    </citation>
    <scope>NUCLEOTIDE SEQUENCE [LARGE SCALE GENOMIC DNA]</scope>
    <source>
        <strain evidence="3">F0113</strain>
    </source>
</reference>
<dbReference type="SUPFAM" id="SSF47781">
    <property type="entry name" value="RuvA domain 2-like"/>
    <property type="match status" value="3"/>
</dbReference>
<dbReference type="RefSeq" id="WP_025064991.1">
    <property type="nucleotide sequence ID" value="NZ_CP013195.1"/>
</dbReference>
<proteinExistence type="predicted"/>
<dbReference type="Gene3D" id="1.10.150.280">
    <property type="entry name" value="AF1531-like domain"/>
    <property type="match status" value="2"/>
</dbReference>
<feature type="transmembrane region" description="Helical" evidence="1">
    <location>
        <begin position="15"/>
        <end position="34"/>
    </location>
</feature>
<dbReference type="EMBL" id="CP013195">
    <property type="protein sequence ID" value="ALO49627.1"/>
    <property type="molecule type" value="Genomic_DNA"/>
</dbReference>
<dbReference type="KEGG" id="peo:AS203_11480"/>
<protein>
    <recommendedName>
        <fullName evidence="4">DNA-binding protein</fullName>
    </recommendedName>
</protein>
<evidence type="ECO:0000313" key="3">
    <source>
        <dbReference type="Proteomes" id="UP000056252"/>
    </source>
</evidence>
<gene>
    <name evidence="2" type="ORF">AS203_11480</name>
</gene>
<keyword evidence="3" id="KW-1185">Reference proteome</keyword>
<dbReference type="InterPro" id="IPR010994">
    <property type="entry name" value="RuvA_2-like"/>
</dbReference>
<dbReference type="InterPro" id="IPR051675">
    <property type="entry name" value="Endo/Exo/Phosphatase_dom_1"/>
</dbReference>